<dbReference type="Pfam" id="PF13279">
    <property type="entry name" value="4HBT_2"/>
    <property type="match status" value="1"/>
</dbReference>
<keyword evidence="1" id="KW-0378">Hydrolase</keyword>
<dbReference type="EC" id="3.1.2.-" evidence="1"/>
<dbReference type="Gene3D" id="3.10.129.10">
    <property type="entry name" value="Hotdog Thioesterase"/>
    <property type="match status" value="1"/>
</dbReference>
<dbReference type="CDD" id="cd00586">
    <property type="entry name" value="4HBT"/>
    <property type="match status" value="1"/>
</dbReference>
<evidence type="ECO:0000313" key="2">
    <source>
        <dbReference type="Proteomes" id="UP000625033"/>
    </source>
</evidence>
<name>A0A931DEC7_9MICC</name>
<dbReference type="AlphaFoldDB" id="A0A931DEC7"/>
<dbReference type="PANTHER" id="PTHR31793">
    <property type="entry name" value="4-HYDROXYBENZOYL-COA THIOESTERASE FAMILY MEMBER"/>
    <property type="match status" value="1"/>
</dbReference>
<organism evidence="1 2">
    <name type="scientific">Zhihengliuella flava</name>
    <dbReference type="NCBI Taxonomy" id="1285193"/>
    <lineage>
        <taxon>Bacteria</taxon>
        <taxon>Bacillati</taxon>
        <taxon>Actinomycetota</taxon>
        <taxon>Actinomycetes</taxon>
        <taxon>Micrococcales</taxon>
        <taxon>Micrococcaceae</taxon>
        <taxon>Zhihengliuella</taxon>
    </lineage>
</organism>
<comment type="caution">
    <text evidence="1">The sequence shown here is derived from an EMBL/GenBank/DDBJ whole genome shotgun (WGS) entry which is preliminary data.</text>
</comment>
<dbReference type="InterPro" id="IPR050563">
    <property type="entry name" value="4-hydroxybenzoyl-CoA_TE"/>
</dbReference>
<dbReference type="EMBL" id="JADOTZ010000001">
    <property type="protein sequence ID" value="MBG6085275.1"/>
    <property type="molecule type" value="Genomic_DNA"/>
</dbReference>
<reference evidence="1" key="1">
    <citation type="submission" date="2020-11" db="EMBL/GenBank/DDBJ databases">
        <title>Sequencing the genomes of 1000 actinobacteria strains.</title>
        <authorList>
            <person name="Klenk H.-P."/>
        </authorList>
    </citation>
    <scope>NUCLEOTIDE SEQUENCE</scope>
    <source>
        <strain evidence="1">DSM 26152</strain>
    </source>
</reference>
<dbReference type="InterPro" id="IPR029069">
    <property type="entry name" value="HotDog_dom_sf"/>
</dbReference>
<gene>
    <name evidence="1" type="ORF">IW252_002042</name>
</gene>
<protein>
    <submittedName>
        <fullName evidence="1">Acyl-CoA thioester hydrolase</fullName>
        <ecNumber evidence="1">3.1.2.-</ecNumber>
    </submittedName>
</protein>
<dbReference type="RefSeq" id="WP_196836476.1">
    <property type="nucleotide sequence ID" value="NZ_JADOTZ010000001.1"/>
</dbReference>
<dbReference type="PANTHER" id="PTHR31793:SF24">
    <property type="entry name" value="LONG-CHAIN ACYL-COA THIOESTERASE FADM"/>
    <property type="match status" value="1"/>
</dbReference>
<dbReference type="SUPFAM" id="SSF54637">
    <property type="entry name" value="Thioesterase/thiol ester dehydrase-isomerase"/>
    <property type="match status" value="1"/>
</dbReference>
<sequence>MAGQTVEVEVPMRWADMDAYGHINNVNIVRMMEEARIAAFGVPGGTGRPGAEPAVDLFSTVPADTQTLVVEHRVRYVRPLDYRNVPARVSVWVASAKAASFELAYVFRDPVDGHECVRATTTLAFFSTTEQRLLRVPAEHRAALAAYAGEPLFT</sequence>
<keyword evidence="2" id="KW-1185">Reference proteome</keyword>
<dbReference type="Proteomes" id="UP000625033">
    <property type="component" value="Unassembled WGS sequence"/>
</dbReference>
<dbReference type="GO" id="GO:0047617">
    <property type="term" value="F:fatty acyl-CoA hydrolase activity"/>
    <property type="evidence" value="ECO:0007669"/>
    <property type="project" value="TreeGrafter"/>
</dbReference>
<evidence type="ECO:0000313" key="1">
    <source>
        <dbReference type="EMBL" id="MBG6085275.1"/>
    </source>
</evidence>
<accession>A0A931DEC7</accession>
<proteinExistence type="predicted"/>